<evidence type="ECO:0000313" key="3">
    <source>
        <dbReference type="Proteomes" id="UP001197093"/>
    </source>
</evidence>
<feature type="compositionally biased region" description="Acidic residues" evidence="1">
    <location>
        <begin position="170"/>
        <end position="212"/>
    </location>
</feature>
<feature type="region of interest" description="Disordered" evidence="1">
    <location>
        <begin position="167"/>
        <end position="220"/>
    </location>
</feature>
<accession>A0AAD4HWQ5</accession>
<keyword evidence="3" id="KW-1185">Reference proteome</keyword>
<dbReference type="AlphaFoldDB" id="A0AAD4HWQ5"/>
<protein>
    <recommendedName>
        <fullName evidence="4">Fungal N-terminal domain-containing protein</fullName>
    </recommendedName>
</protein>
<organism evidence="2 3">
    <name type="scientific">Staphylotrichum longicolle</name>
    <dbReference type="NCBI Taxonomy" id="669026"/>
    <lineage>
        <taxon>Eukaryota</taxon>
        <taxon>Fungi</taxon>
        <taxon>Dikarya</taxon>
        <taxon>Ascomycota</taxon>
        <taxon>Pezizomycotina</taxon>
        <taxon>Sordariomycetes</taxon>
        <taxon>Sordariomycetidae</taxon>
        <taxon>Sordariales</taxon>
        <taxon>Chaetomiaceae</taxon>
        <taxon>Staphylotrichum</taxon>
    </lineage>
</organism>
<name>A0AAD4HWQ5_9PEZI</name>
<evidence type="ECO:0008006" key="4">
    <source>
        <dbReference type="Google" id="ProtNLM"/>
    </source>
</evidence>
<dbReference type="EMBL" id="JAHCVI010000004">
    <property type="protein sequence ID" value="KAG7286231.1"/>
    <property type="molecule type" value="Genomic_DNA"/>
</dbReference>
<comment type="caution">
    <text evidence="2">The sequence shown here is derived from an EMBL/GenBank/DDBJ whole genome shotgun (WGS) entry which is preliminary data.</text>
</comment>
<proteinExistence type="predicted"/>
<dbReference type="Proteomes" id="UP001197093">
    <property type="component" value="Unassembled WGS sequence"/>
</dbReference>
<sequence length="220" mass="24902">MAEVLGVVASGIAVTQGAQTLGGIVLSLSRLWRDVRDVPNTIRYMLEELEDAEAVISIIETEWGSPESGTTPLTSLHCLTIQRCRQAHKDLGDLVEDLRADIASSRRRKKLVASVKVALKKDTLEAYERRLQRALRFLDSVVQLHMAYVGDFWRWIEDPPLAIPGSWFDTDGEDEDDYDECDCEDGDDYEDECDCEGGDDYEDEDADEDLDSDLAWNKHW</sequence>
<gene>
    <name evidence="2" type="ORF">NEMBOFW57_008537</name>
</gene>
<evidence type="ECO:0000256" key="1">
    <source>
        <dbReference type="SAM" id="MobiDB-lite"/>
    </source>
</evidence>
<reference evidence="2" key="1">
    <citation type="submission" date="2023-02" db="EMBL/GenBank/DDBJ databases">
        <authorList>
            <person name="Palmer J.M."/>
        </authorList>
    </citation>
    <scope>NUCLEOTIDE SEQUENCE</scope>
    <source>
        <strain evidence="2">FW57</strain>
    </source>
</reference>
<evidence type="ECO:0000313" key="2">
    <source>
        <dbReference type="EMBL" id="KAG7286231.1"/>
    </source>
</evidence>